<dbReference type="InterPro" id="IPR009072">
    <property type="entry name" value="Histone-fold"/>
</dbReference>
<name>A0AAX6MEI0_9PEZI</name>
<dbReference type="Proteomes" id="UP001369815">
    <property type="component" value="Unassembled WGS sequence"/>
</dbReference>
<feature type="compositionally biased region" description="Polar residues" evidence="1">
    <location>
        <begin position="511"/>
        <end position="523"/>
    </location>
</feature>
<feature type="region of interest" description="Disordered" evidence="1">
    <location>
        <begin position="540"/>
        <end position="901"/>
    </location>
</feature>
<evidence type="ECO:0000313" key="3">
    <source>
        <dbReference type="Proteomes" id="UP001369815"/>
    </source>
</evidence>
<gene>
    <name evidence="2" type="ORF">Daesc_007628</name>
</gene>
<feature type="compositionally biased region" description="Acidic residues" evidence="1">
    <location>
        <begin position="372"/>
        <end position="389"/>
    </location>
</feature>
<feature type="compositionally biased region" description="Polar residues" evidence="1">
    <location>
        <begin position="19"/>
        <end position="34"/>
    </location>
</feature>
<evidence type="ECO:0000313" key="2">
    <source>
        <dbReference type="EMBL" id="KAK6951098.1"/>
    </source>
</evidence>
<accession>A0AAX6MEI0</accession>
<dbReference type="GO" id="GO:0046982">
    <property type="term" value="F:protein heterodimerization activity"/>
    <property type="evidence" value="ECO:0007669"/>
    <property type="project" value="InterPro"/>
</dbReference>
<feature type="compositionally biased region" description="Acidic residues" evidence="1">
    <location>
        <begin position="341"/>
        <end position="351"/>
    </location>
</feature>
<evidence type="ECO:0000256" key="1">
    <source>
        <dbReference type="SAM" id="MobiDB-lite"/>
    </source>
</evidence>
<feature type="region of interest" description="Disordered" evidence="1">
    <location>
        <begin position="1149"/>
        <end position="1272"/>
    </location>
</feature>
<feature type="compositionally biased region" description="Polar residues" evidence="1">
    <location>
        <begin position="1151"/>
        <end position="1160"/>
    </location>
</feature>
<feature type="compositionally biased region" description="Basic and acidic residues" evidence="1">
    <location>
        <begin position="469"/>
        <end position="481"/>
    </location>
</feature>
<feature type="compositionally biased region" description="Basic and acidic residues" evidence="1">
    <location>
        <begin position="691"/>
        <end position="700"/>
    </location>
</feature>
<comment type="caution">
    <text evidence="2">The sequence shown here is derived from an EMBL/GenBank/DDBJ whole genome shotgun (WGS) entry which is preliminary data.</text>
</comment>
<feature type="compositionally biased region" description="Polar residues" evidence="1">
    <location>
        <begin position="674"/>
        <end position="686"/>
    </location>
</feature>
<feature type="compositionally biased region" description="Polar residues" evidence="1">
    <location>
        <begin position="810"/>
        <end position="819"/>
    </location>
</feature>
<feature type="compositionally biased region" description="Polar residues" evidence="1">
    <location>
        <begin position="438"/>
        <end position="451"/>
    </location>
</feature>
<keyword evidence="3" id="KW-1185">Reference proteome</keyword>
<reference evidence="2 3" key="1">
    <citation type="journal article" date="2024" name="Front Chem Biol">
        <title>Unveiling the potential of Daldinia eschscholtzii MFLUCC 19-0629 through bioactivity and bioinformatics studies for enhanced sustainable agriculture production.</title>
        <authorList>
            <person name="Brooks S."/>
            <person name="Weaver J.A."/>
            <person name="Klomchit A."/>
            <person name="Alharthi S.A."/>
            <person name="Onlamun T."/>
            <person name="Nurani R."/>
            <person name="Vong T.K."/>
            <person name="Alberti F."/>
            <person name="Greco C."/>
        </authorList>
    </citation>
    <scope>NUCLEOTIDE SEQUENCE [LARGE SCALE GENOMIC DNA]</scope>
    <source>
        <strain evidence="2">MFLUCC 19-0629</strain>
    </source>
</reference>
<feature type="compositionally biased region" description="Polar residues" evidence="1">
    <location>
        <begin position="949"/>
        <end position="964"/>
    </location>
</feature>
<feature type="region of interest" description="Disordered" evidence="1">
    <location>
        <begin position="293"/>
        <end position="526"/>
    </location>
</feature>
<protein>
    <recommendedName>
        <fullName evidence="4">Flo11</fullName>
    </recommendedName>
</protein>
<dbReference type="EMBL" id="JBANMG010000007">
    <property type="protein sequence ID" value="KAK6951098.1"/>
    <property type="molecule type" value="Genomic_DNA"/>
</dbReference>
<feature type="compositionally biased region" description="Low complexity" evidence="1">
    <location>
        <begin position="300"/>
        <end position="311"/>
    </location>
</feature>
<feature type="region of interest" description="Disordered" evidence="1">
    <location>
        <begin position="932"/>
        <end position="997"/>
    </location>
</feature>
<feature type="compositionally biased region" description="Low complexity" evidence="1">
    <location>
        <begin position="837"/>
        <end position="850"/>
    </location>
</feature>
<feature type="compositionally biased region" description="Polar residues" evidence="1">
    <location>
        <begin position="790"/>
        <end position="802"/>
    </location>
</feature>
<feature type="compositionally biased region" description="Basic and acidic residues" evidence="1">
    <location>
        <begin position="825"/>
        <end position="836"/>
    </location>
</feature>
<feature type="compositionally biased region" description="Basic and acidic residues" evidence="1">
    <location>
        <begin position="452"/>
        <end position="462"/>
    </location>
</feature>
<feature type="compositionally biased region" description="Low complexity" evidence="1">
    <location>
        <begin position="545"/>
        <end position="565"/>
    </location>
</feature>
<feature type="compositionally biased region" description="Basic and acidic residues" evidence="1">
    <location>
        <begin position="769"/>
        <end position="788"/>
    </location>
</feature>
<feature type="compositionally biased region" description="Polar residues" evidence="1">
    <location>
        <begin position="1249"/>
        <end position="1259"/>
    </location>
</feature>
<dbReference type="AlphaFoldDB" id="A0AAX6MEI0"/>
<feature type="compositionally biased region" description="Polar residues" evidence="1">
    <location>
        <begin position="588"/>
        <end position="602"/>
    </location>
</feature>
<feature type="region of interest" description="Disordered" evidence="1">
    <location>
        <begin position="1"/>
        <end position="38"/>
    </location>
</feature>
<feature type="compositionally biased region" description="Low complexity" evidence="1">
    <location>
        <begin position="728"/>
        <end position="738"/>
    </location>
</feature>
<feature type="compositionally biased region" description="Low complexity" evidence="1">
    <location>
        <begin position="985"/>
        <end position="996"/>
    </location>
</feature>
<sequence length="1272" mass="139062">MSSSSSTAATNSSRHVRSRTQSISSDRPSTTGHNLMSPPLSVSPEAVFIAASAASQIVTNDHDSHSETWYDQMGIEPSQETALVSPGALQLANNFVDQLLFNIISVAKSTSLSALRPAVSEVLKPKLAKDAINNADEELREYLGGGEVEDLVHSPSTETPTDWDLELVWKRTRLRCMVYSSLGDMEEEDEDYYMEQEHLRGESDDILSDIVSPAVAIFLTSILEFMGEQVLVIAGQAAFNRLRVKHEKELKEGTRSSSEFFERIVVEELDMERVALDRTLGRLWRSWKKRIRSPTEPNYSRPFSRSSSSTSGVPNQRRGSAATDHVQLFRTPKDSDPALEVQEEQDGEAASEETGQRPNSKVNPAEVPLPDSDVEAVYSDEEESEEEDKDYVRRPKSLILFSSTAKNKLASLRASLTNTSLRRPRSLPPPRRRIRPHSMTSSPLAETQSVKDASKDESKDENLAGEPAAEAKDSISQKEVADANANANENEEPSQTVEQKAIPDGLMPVATNDSTPVISTRASSIAPLTEIEEDEIEEFAEEPEILTSSRISIGGRSSSPSTSDSGKPTLMPVRTNSIRSVRIIEVQSPRSPTAGSRASSMDFQDPASVARRISTPPIVEEKDSGAAPGNRHGVILQRSFEDSQETNSVAVQPARNPSPLRSVHSQEVYELAAPTTTKVTILSSSGPEAPVEDKPVEEKPAVPSKSMRNPPMPTLPERSTSRPVYGRSSSNETTSNTSVRRGTPESQKMPRPLPSDSPSSTSTKFKAVHNSEDGSPRRPEDRARDFEQLIHSQETLQYTLTPENMRDIDSASSQHTGSPKPNRFQRNEDNKHERSRSSSIKRAASITKKINAGIHPLSSNPPTDVPFAGKFSEAVLGVPNPGPPRSRSGMTAQAREARIPRESLQDFADFIRSTGPPSERNVQHTRGHAASISTIRGPKGPTHVKKSASIDSRQTHLSNRSNLQARDATVNPGSENSDLIDFIRRGPPNSNGNNPRIPRHVAPFRSTMDSDQLQMAGAVGGKAIDAVIPNIRNSEASTNVTEASAPSSMNSQSALLSKANKMQQYSGNNFDDDDMMPKRTQRRVRDPYAIDFSDEEDEDMDIMPQPKQKKEESLIDFLNSYPPPPEPMPEPVAIPKKKSSAPNLIARLRSGGSSIRSASNPKGFGDSRSLSSRAGNNSKGYTPIVIPTSAEKFGGEPRPPPTAPSGLTGRVPMKKFEARDAVSANTRTSDLASFLRDSEPPPQPVMSLPAQSESKSSGFSRMFERRKKSAAY</sequence>
<proteinExistence type="predicted"/>
<feature type="compositionally biased region" description="Low complexity" evidence="1">
    <location>
        <begin position="1"/>
        <end position="13"/>
    </location>
</feature>
<evidence type="ECO:0008006" key="4">
    <source>
        <dbReference type="Google" id="ProtNLM"/>
    </source>
</evidence>
<feature type="compositionally biased region" description="Basic residues" evidence="1">
    <location>
        <begin position="422"/>
        <end position="436"/>
    </location>
</feature>
<feature type="compositionally biased region" description="Polar residues" evidence="1">
    <location>
        <begin position="1168"/>
        <end position="1180"/>
    </location>
</feature>
<dbReference type="Gene3D" id="1.10.20.10">
    <property type="entry name" value="Histone, subunit A"/>
    <property type="match status" value="1"/>
</dbReference>
<organism evidence="2 3">
    <name type="scientific">Daldinia eschscholtzii</name>
    <dbReference type="NCBI Taxonomy" id="292717"/>
    <lineage>
        <taxon>Eukaryota</taxon>
        <taxon>Fungi</taxon>
        <taxon>Dikarya</taxon>
        <taxon>Ascomycota</taxon>
        <taxon>Pezizomycotina</taxon>
        <taxon>Sordariomycetes</taxon>
        <taxon>Xylariomycetidae</taxon>
        <taxon>Xylariales</taxon>
        <taxon>Hypoxylaceae</taxon>
        <taxon>Daldinia</taxon>
    </lineage>
</organism>